<name>M7W8A7_ENTHI</name>
<sequence>MYYVDSDPDEEYDNRRSEEEIERLIKWGRGLKLIDEKEIKKLIGEFKGIKIEEKEEKGKTIEETESDITFEINTYRRINKIPKNGKEIKGEWHLINTRTITENHKNYKKRVWGVVKVVGKISLISAAIVVGVAAVGVIGVGVAAFALACASN</sequence>
<keyword evidence="1" id="KW-0812">Transmembrane</keyword>
<reference evidence="2 3" key="1">
    <citation type="submission" date="2013-01" db="EMBL/GenBank/DDBJ databases">
        <authorList>
            <person name="Inman J."/>
            <person name="Zafar N."/>
            <person name="Lorenzi H."/>
            <person name="Caler E."/>
        </authorList>
    </citation>
    <scope>NUCLEOTIDE SEQUENCE [LARGE SCALE GENOMIC DNA]</scope>
    <source>
        <strain evidence="2 3">HM-3:IMSS</strain>
    </source>
</reference>
<proteinExistence type="predicted"/>
<evidence type="ECO:0000313" key="3">
    <source>
        <dbReference type="Proteomes" id="UP000030780"/>
    </source>
</evidence>
<gene>
    <name evidence="2" type="ORF">KM1_293470</name>
</gene>
<evidence type="ECO:0000313" key="2">
    <source>
        <dbReference type="EMBL" id="EMS14025.1"/>
    </source>
</evidence>
<feature type="transmembrane region" description="Helical" evidence="1">
    <location>
        <begin position="117"/>
        <end position="148"/>
    </location>
</feature>
<dbReference type="EMBL" id="KB638048">
    <property type="protein sequence ID" value="EMS14025.1"/>
    <property type="molecule type" value="Genomic_DNA"/>
</dbReference>
<accession>M7W8A7</accession>
<keyword evidence="1" id="KW-0472">Membrane</keyword>
<organism evidence="2 3">
    <name type="scientific">Entamoeba histolytica HM-3:IMSS</name>
    <dbReference type="NCBI Taxonomy" id="885315"/>
    <lineage>
        <taxon>Eukaryota</taxon>
        <taxon>Amoebozoa</taxon>
        <taxon>Evosea</taxon>
        <taxon>Archamoebae</taxon>
        <taxon>Mastigamoebida</taxon>
        <taxon>Entamoebidae</taxon>
        <taxon>Entamoeba</taxon>
    </lineage>
</organism>
<dbReference type="AlphaFoldDB" id="M7W8A7"/>
<protein>
    <submittedName>
        <fullName evidence="2">AIG1 family protein</fullName>
    </submittedName>
</protein>
<dbReference type="VEuPathDB" id="AmoebaDB:KM1_293470"/>
<evidence type="ECO:0000256" key="1">
    <source>
        <dbReference type="SAM" id="Phobius"/>
    </source>
</evidence>
<keyword evidence="1" id="KW-1133">Transmembrane helix</keyword>
<dbReference type="Proteomes" id="UP000030780">
    <property type="component" value="Unassembled WGS sequence"/>
</dbReference>